<protein>
    <submittedName>
        <fullName evidence="1">Uncharacterized protein</fullName>
    </submittedName>
</protein>
<comment type="caution">
    <text evidence="1">The sequence shown here is derived from an EMBL/GenBank/DDBJ whole genome shotgun (WGS) entry which is preliminary data.</text>
</comment>
<gene>
    <name evidence="1" type="ORF">EDD76_101130</name>
</gene>
<evidence type="ECO:0000313" key="1">
    <source>
        <dbReference type="EMBL" id="TCL61033.1"/>
    </source>
</evidence>
<evidence type="ECO:0000313" key="2">
    <source>
        <dbReference type="Proteomes" id="UP000295718"/>
    </source>
</evidence>
<proteinExistence type="predicted"/>
<dbReference type="AlphaFoldDB" id="A0A4R1R655"/>
<sequence>MYNQRILPFYMTYPLPLYYQEEDTAMRDLEYLQQMYPIEAKRYQKVVASMLDKLDYEGSMIYDEYPDKWQMYRLSQNILDVIRRQEEEEKAGELVAQEKLDSISDVVQVILCYEIYKRRHNRSHSGILKF</sequence>
<accession>A0A4R1R655</accession>
<name>A0A4R1R655_9FIRM</name>
<reference evidence="1 2" key="1">
    <citation type="submission" date="2019-03" db="EMBL/GenBank/DDBJ databases">
        <title>Genomic Encyclopedia of Type Strains, Phase IV (KMG-IV): sequencing the most valuable type-strain genomes for metagenomic binning, comparative biology and taxonomic classification.</title>
        <authorList>
            <person name="Goeker M."/>
        </authorList>
    </citation>
    <scope>NUCLEOTIDE SEQUENCE [LARGE SCALE GENOMIC DNA]</scope>
    <source>
        <strain evidence="1 2">DSM 100556</strain>
    </source>
</reference>
<dbReference type="RefSeq" id="WP_031391317.1">
    <property type="nucleotide sequence ID" value="NZ_JPNB01000002.1"/>
</dbReference>
<organism evidence="1 2">
    <name type="scientific">Kineothrix alysoides</name>
    <dbReference type="NCBI Taxonomy" id="1469948"/>
    <lineage>
        <taxon>Bacteria</taxon>
        <taxon>Bacillati</taxon>
        <taxon>Bacillota</taxon>
        <taxon>Clostridia</taxon>
        <taxon>Lachnospirales</taxon>
        <taxon>Lachnospiraceae</taxon>
        <taxon>Kineothrix</taxon>
    </lineage>
</organism>
<dbReference type="Proteomes" id="UP000295718">
    <property type="component" value="Unassembled WGS sequence"/>
</dbReference>
<dbReference type="EMBL" id="SLUO01000001">
    <property type="protein sequence ID" value="TCL61033.1"/>
    <property type="molecule type" value="Genomic_DNA"/>
</dbReference>
<dbReference type="STRING" id="1469948.GCA_000732725_02639"/>
<keyword evidence="2" id="KW-1185">Reference proteome</keyword>
<dbReference type="OrthoDB" id="1935838at2"/>